<dbReference type="Gene3D" id="3.30.2310.10">
    <property type="entry name" value="YaeB-like"/>
    <property type="match status" value="1"/>
</dbReference>
<comment type="similarity">
    <text evidence="2">Belongs to the tRNA methyltransferase O family.</text>
</comment>
<dbReference type="InterPro" id="IPR041369">
    <property type="entry name" value="TrmO_C"/>
</dbReference>
<feature type="domain" description="TsaA-like" evidence="3">
    <location>
        <begin position="5"/>
        <end position="145"/>
    </location>
</feature>
<dbReference type="InterPro" id="IPR040372">
    <property type="entry name" value="YaeB-like"/>
</dbReference>
<evidence type="ECO:0000313" key="5">
    <source>
        <dbReference type="Proteomes" id="UP000199058"/>
    </source>
</evidence>
<dbReference type="STRING" id="1122252.SAMN05660443_2509"/>
<dbReference type="PANTHER" id="PTHR12818:SF0">
    <property type="entry name" value="TRNA (ADENINE(37)-N6)-METHYLTRANSFERASE"/>
    <property type="match status" value="1"/>
</dbReference>
<gene>
    <name evidence="4" type="ORF">SAMN05660443_2509</name>
</gene>
<dbReference type="OrthoDB" id="9804309at2"/>
<name>A0A1I1ITY4_9GAMM</name>
<keyword evidence="4" id="KW-0808">Transferase</keyword>
<dbReference type="GO" id="GO:0032259">
    <property type="term" value="P:methylation"/>
    <property type="evidence" value="ECO:0007669"/>
    <property type="project" value="UniProtKB-KW"/>
</dbReference>
<dbReference type="CDD" id="cd09281">
    <property type="entry name" value="UPF0066"/>
    <property type="match status" value="1"/>
</dbReference>
<evidence type="ECO:0000256" key="2">
    <source>
        <dbReference type="ARBA" id="ARBA00033753"/>
    </source>
</evidence>
<dbReference type="InterPro" id="IPR036414">
    <property type="entry name" value="YaeB_N_sf"/>
</dbReference>
<evidence type="ECO:0000313" key="4">
    <source>
        <dbReference type="EMBL" id="SFC39686.1"/>
    </source>
</evidence>
<evidence type="ECO:0000256" key="1">
    <source>
        <dbReference type="ARBA" id="ARBA00022691"/>
    </source>
</evidence>
<dbReference type="RefSeq" id="WP_091964276.1">
    <property type="nucleotide sequence ID" value="NZ_FOLH01000005.1"/>
</dbReference>
<dbReference type="EMBL" id="FOLH01000005">
    <property type="protein sequence ID" value="SFC39686.1"/>
    <property type="molecule type" value="Genomic_DNA"/>
</dbReference>
<dbReference type="PANTHER" id="PTHR12818">
    <property type="entry name" value="TRNA (ADENINE(37)-N6)-METHYLTRANSFERASE"/>
    <property type="match status" value="1"/>
</dbReference>
<accession>A0A1I1ITY4</accession>
<dbReference type="InterPro" id="IPR036413">
    <property type="entry name" value="YaeB-like_sf"/>
</dbReference>
<proteinExistence type="inferred from homology"/>
<sequence>MTFQLDNLGLIHSCYQEKFAVPRQPGLAPSAWATLELLPPYNQPETVEGLEAFSHLWLTFVFHENLEKGWKPRVRPPRLGGNLKQGVFATRSTFRPNGLGLSVVKLEGIDLSEGVKLKLSGIDLVDGTPVVDIKPYLPWADSLPLAEAAWAPEPPQLLPVTFSLEADQQLNDHPEGTQLKQLISEVLAQDPRPAYQRATADRIYGVQLAGFNVKFIYRQEKEQEVIEVVSLI</sequence>
<dbReference type="NCBIfam" id="TIGR00104">
    <property type="entry name" value="tRNA_TsaA"/>
    <property type="match status" value="1"/>
</dbReference>
<dbReference type="SUPFAM" id="SSF118196">
    <property type="entry name" value="YaeB-like"/>
    <property type="match status" value="1"/>
</dbReference>
<reference evidence="4 5" key="1">
    <citation type="submission" date="2016-10" db="EMBL/GenBank/DDBJ databases">
        <authorList>
            <person name="de Groot N.N."/>
        </authorList>
    </citation>
    <scope>NUCLEOTIDE SEQUENCE [LARGE SCALE GENOMIC DNA]</scope>
    <source>
        <strain evidence="4 5">DSM 18438</strain>
    </source>
</reference>
<evidence type="ECO:0000259" key="3">
    <source>
        <dbReference type="PROSITE" id="PS51668"/>
    </source>
</evidence>
<dbReference type="Pfam" id="PF18389">
    <property type="entry name" value="TrmO_C"/>
    <property type="match status" value="1"/>
</dbReference>
<dbReference type="GO" id="GO:0089715">
    <property type="term" value="F:tRNA (L-threonylcarbamoyladenosine(37)-C2) methyltransferase activity"/>
    <property type="evidence" value="ECO:0007669"/>
    <property type="project" value="TreeGrafter"/>
</dbReference>
<dbReference type="InterPro" id="IPR023370">
    <property type="entry name" value="TrmO-like_N"/>
</dbReference>
<dbReference type="Proteomes" id="UP000199058">
    <property type="component" value="Unassembled WGS sequence"/>
</dbReference>
<keyword evidence="5" id="KW-1185">Reference proteome</keyword>
<organism evidence="4 5">
    <name type="scientific">Marinospirillum celere</name>
    <dbReference type="NCBI Taxonomy" id="1122252"/>
    <lineage>
        <taxon>Bacteria</taxon>
        <taxon>Pseudomonadati</taxon>
        <taxon>Pseudomonadota</taxon>
        <taxon>Gammaproteobacteria</taxon>
        <taxon>Oceanospirillales</taxon>
        <taxon>Oceanospirillaceae</taxon>
        <taxon>Marinospirillum</taxon>
    </lineage>
</organism>
<protein>
    <submittedName>
        <fullName evidence="4">tRNA-Thr(GGU) m(6)t(6)A37 methyltransferase TsaA</fullName>
    </submittedName>
</protein>
<dbReference type="Gene3D" id="2.40.30.70">
    <property type="entry name" value="YaeB-like"/>
    <property type="match status" value="1"/>
</dbReference>
<keyword evidence="1" id="KW-0949">S-adenosyl-L-methionine</keyword>
<keyword evidence="4" id="KW-0489">Methyltransferase</keyword>
<dbReference type="PROSITE" id="PS51668">
    <property type="entry name" value="TSAA_2"/>
    <property type="match status" value="1"/>
</dbReference>
<dbReference type="InterPro" id="IPR023368">
    <property type="entry name" value="UPF0066_cons_site"/>
</dbReference>
<dbReference type="AlphaFoldDB" id="A0A1I1ITY4"/>
<dbReference type="Pfam" id="PF01980">
    <property type="entry name" value="TrmO_N"/>
    <property type="match status" value="1"/>
</dbReference>
<dbReference type="FunFam" id="2.40.30.70:FF:000001">
    <property type="entry name" value="tRNA (N6-threonylcarbamoyladenosine(37)-N6)-methyltransferase TrmO"/>
    <property type="match status" value="1"/>
</dbReference>
<dbReference type="PROSITE" id="PS01318">
    <property type="entry name" value="TSAA_1"/>
    <property type="match status" value="1"/>
</dbReference>